<reference evidence="3 5" key="1">
    <citation type="journal article" date="2016" name="Gut Pathog.">
        <title>Whole genome sequencing of "Faecalibaculum rodentium" ALO17, isolated from C57BL/6J laboratory mouse feces.</title>
        <authorList>
            <person name="Lim S."/>
            <person name="Chang D.H."/>
            <person name="Ahn S."/>
            <person name="Kim B.C."/>
        </authorList>
    </citation>
    <scope>NUCLEOTIDE SEQUENCE [LARGE SCALE GENOMIC DNA]</scope>
    <source>
        <strain evidence="3 5">Alo17</strain>
    </source>
</reference>
<accession>A0A140DT11</accession>
<evidence type="ECO:0000313" key="3">
    <source>
        <dbReference type="EMBL" id="AMK53788.1"/>
    </source>
</evidence>
<evidence type="ECO:0000313" key="6">
    <source>
        <dbReference type="Proteomes" id="UP000186758"/>
    </source>
</evidence>
<evidence type="ECO:0000313" key="5">
    <source>
        <dbReference type="Proteomes" id="UP000069771"/>
    </source>
</evidence>
<feature type="domain" description="DUF7168" evidence="2">
    <location>
        <begin position="52"/>
        <end position="188"/>
    </location>
</feature>
<dbReference type="InterPro" id="IPR055592">
    <property type="entry name" value="DUF7168"/>
</dbReference>
<dbReference type="PATRIC" id="fig|1702221.3.peg.630"/>
<dbReference type="AlphaFoldDB" id="A0A140DT11"/>
<organism evidence="3 5">
    <name type="scientific">Faecalibaculum rodentium</name>
    <dbReference type="NCBI Taxonomy" id="1702221"/>
    <lineage>
        <taxon>Bacteria</taxon>
        <taxon>Bacillati</taxon>
        <taxon>Bacillota</taxon>
        <taxon>Erysipelotrichia</taxon>
        <taxon>Erysipelotrichales</taxon>
        <taxon>Erysipelotrichaceae</taxon>
        <taxon>Faecalibaculum</taxon>
    </lineage>
</organism>
<keyword evidence="5" id="KW-1185">Reference proteome</keyword>
<gene>
    <name evidence="3" type="ORF">AALO17_06540</name>
    <name evidence="4" type="ORF">BO223_11540</name>
</gene>
<feature type="domain" description="DUF2786" evidence="1">
    <location>
        <begin position="4"/>
        <end position="39"/>
    </location>
</feature>
<evidence type="ECO:0000259" key="1">
    <source>
        <dbReference type="Pfam" id="PF10979"/>
    </source>
</evidence>
<evidence type="ECO:0000259" key="2">
    <source>
        <dbReference type="Pfam" id="PF23771"/>
    </source>
</evidence>
<reference evidence="4 6" key="2">
    <citation type="submission" date="2016-11" db="EMBL/GenBank/DDBJ databases">
        <title>Description of two novel members of the family Erysipelotrichaceae: Ileibacterium lipovorans gen. nov., sp. nov. and Dubosiella newyorkensis, gen. nov., sp. nov.</title>
        <authorList>
            <person name="Cox L.M."/>
            <person name="Sohn J."/>
            <person name="Tyrrell K.L."/>
            <person name="Citron D.M."/>
            <person name="Lawson P.A."/>
            <person name="Patel N.B."/>
            <person name="Iizumi T."/>
            <person name="Perez-Perez G.I."/>
            <person name="Goldstein E.J."/>
            <person name="Blaser M.J."/>
        </authorList>
    </citation>
    <scope>NUCLEOTIDE SEQUENCE [LARGE SCALE GENOMIC DNA]</scope>
    <source>
        <strain evidence="4 6">NYU-BL-K8</strain>
    </source>
</reference>
<name>A0A140DT11_9FIRM</name>
<dbReference type="EMBL" id="MPJZ01000098">
    <property type="protein sequence ID" value="OLU43597.1"/>
    <property type="molecule type" value="Genomic_DNA"/>
</dbReference>
<proteinExistence type="predicted"/>
<dbReference type="KEGG" id="fro:AALO17_06540"/>
<dbReference type="Proteomes" id="UP000069771">
    <property type="component" value="Chromosome"/>
</dbReference>
<dbReference type="GeneID" id="78477474"/>
<evidence type="ECO:0000313" key="4">
    <source>
        <dbReference type="EMBL" id="OLU43597.1"/>
    </source>
</evidence>
<dbReference type="Pfam" id="PF10979">
    <property type="entry name" value="DUF2786"/>
    <property type="match status" value="1"/>
</dbReference>
<dbReference type="OrthoDB" id="1808266at2"/>
<dbReference type="Pfam" id="PF23771">
    <property type="entry name" value="DUF7168"/>
    <property type="match status" value="1"/>
</dbReference>
<dbReference type="EMBL" id="CP011391">
    <property type="protein sequence ID" value="AMK53788.1"/>
    <property type="molecule type" value="Genomic_DNA"/>
</dbReference>
<dbReference type="InterPro" id="IPR024498">
    <property type="entry name" value="DUF2786"/>
</dbReference>
<dbReference type="RefSeq" id="WP_067555390.1">
    <property type="nucleotide sequence ID" value="NZ_CAMTMS010000007.1"/>
</dbReference>
<sequence length="220" mass="25165">MNYKDKIRKLLALSKSSNENEAKAALLKARALMAEHKITEQEVFSECRSTIVRKTTKYSCSNRRDPWMSILANVIASHYCCRSYGAVEAGAQTRTIGFIGLPDDFDLCVMVFEYAVDSVRSAFKRFKKEFSMLSTKELRKIENGYAFGFIAGLNEAFKKQDEEYQDYALVLVTPREVEKEIEGMKVKQHNLNGRISTAKYNEGVEDGRNFRPDRRISPTV</sequence>
<dbReference type="STRING" id="1702221.AALO17_06540"/>
<dbReference type="Proteomes" id="UP000186758">
    <property type="component" value="Unassembled WGS sequence"/>
</dbReference>
<protein>
    <submittedName>
        <fullName evidence="3">Uncharacterized protein</fullName>
    </submittedName>
</protein>